<keyword evidence="3" id="KW-1185">Reference proteome</keyword>
<dbReference type="InterPro" id="IPR051172">
    <property type="entry name" value="Chlamydia_OmcB"/>
</dbReference>
<evidence type="ECO:0000313" key="3">
    <source>
        <dbReference type="Proteomes" id="UP000515856"/>
    </source>
</evidence>
<name>A0A7G9GKV2_9FIRM</name>
<proteinExistence type="predicted"/>
<dbReference type="InterPro" id="IPR047589">
    <property type="entry name" value="DUF11_rpt"/>
</dbReference>
<dbReference type="KEGG" id="ehn:H9Q80_14415"/>
<organism evidence="2 3">
    <name type="scientific">[Eubacterium] hominis</name>
    <dbReference type="NCBI Taxonomy" id="2764325"/>
    <lineage>
        <taxon>Bacteria</taxon>
        <taxon>Bacillati</taxon>
        <taxon>Bacillota</taxon>
        <taxon>Erysipelotrichia</taxon>
        <taxon>Erysipelotrichales</taxon>
        <taxon>Erysipelotrichaceae</taxon>
        <taxon>Amedibacillus</taxon>
    </lineage>
</organism>
<sequence>MAIINRIDNSASITYGGNSINSNTVSTLLLLAPTITKTVDKATANIGDILTYTITITNLSLAALPTLPFTDTIAQGMTYNTGSFSVNGSTATPTITGNTLTYTIPAIPSLGTATIQFKTTVVGGSSTS</sequence>
<evidence type="ECO:0000313" key="2">
    <source>
        <dbReference type="EMBL" id="QNM11434.1"/>
    </source>
</evidence>
<dbReference type="AlphaFoldDB" id="A0A7G9GKV2"/>
<dbReference type="InterPro" id="IPR026466">
    <property type="entry name" value="Fim_isopep_form_D2_dom"/>
</dbReference>
<feature type="domain" description="DUF11" evidence="1">
    <location>
        <begin position="35"/>
        <end position="124"/>
    </location>
</feature>
<dbReference type="Gene3D" id="2.60.40.740">
    <property type="match status" value="1"/>
</dbReference>
<dbReference type="Proteomes" id="UP000515856">
    <property type="component" value="Chromosome"/>
</dbReference>
<dbReference type="InterPro" id="IPR001434">
    <property type="entry name" value="OmcB-like_DUF11"/>
</dbReference>
<protein>
    <submittedName>
        <fullName evidence="2">DUF11 domain-containing protein</fullName>
    </submittedName>
</protein>
<accession>A0A7G9GKV2</accession>
<dbReference type="NCBIfam" id="TIGR01451">
    <property type="entry name" value="B_ant_repeat"/>
    <property type="match status" value="1"/>
</dbReference>
<evidence type="ECO:0000259" key="1">
    <source>
        <dbReference type="Pfam" id="PF01345"/>
    </source>
</evidence>
<reference evidence="2 3" key="1">
    <citation type="submission" date="2020-08" db="EMBL/GenBank/DDBJ databases">
        <authorList>
            <person name="Liu C."/>
            <person name="Sun Q."/>
        </authorList>
    </citation>
    <scope>NUCLEOTIDE SEQUENCE [LARGE SCALE GENOMIC DNA]</scope>
    <source>
        <strain evidence="2 3">NSJ-61</strain>
    </source>
</reference>
<dbReference type="PANTHER" id="PTHR34819:SF3">
    <property type="entry name" value="CELL SURFACE PROTEIN"/>
    <property type="match status" value="1"/>
</dbReference>
<dbReference type="RefSeq" id="WP_117454145.1">
    <property type="nucleotide sequence ID" value="NZ_CP060636.1"/>
</dbReference>
<dbReference type="EMBL" id="CP060636">
    <property type="protein sequence ID" value="QNM11434.1"/>
    <property type="molecule type" value="Genomic_DNA"/>
</dbReference>
<dbReference type="NCBIfam" id="TIGR04226">
    <property type="entry name" value="RrgB_K2N_iso_D2"/>
    <property type="match status" value="1"/>
</dbReference>
<gene>
    <name evidence="2" type="ORF">H9Q80_14415</name>
</gene>
<dbReference type="Pfam" id="PF01345">
    <property type="entry name" value="DUF11"/>
    <property type="match status" value="1"/>
</dbReference>
<dbReference type="PANTHER" id="PTHR34819">
    <property type="entry name" value="LARGE CYSTEINE-RICH PERIPLASMIC PROTEIN OMCB"/>
    <property type="match status" value="1"/>
</dbReference>